<dbReference type="AlphaFoldDB" id="A0A1F7J699"/>
<evidence type="ECO:0000256" key="1">
    <source>
        <dbReference type="SAM" id="Phobius"/>
    </source>
</evidence>
<organism evidence="2 3">
    <name type="scientific">Candidatus Roizmanbacteria bacterium RIFCSPLOWO2_01_FULL_40_42</name>
    <dbReference type="NCBI Taxonomy" id="1802066"/>
    <lineage>
        <taxon>Bacteria</taxon>
        <taxon>Candidatus Roizmaniibacteriota</taxon>
    </lineage>
</organism>
<feature type="transmembrane region" description="Helical" evidence="1">
    <location>
        <begin position="7"/>
        <end position="25"/>
    </location>
</feature>
<evidence type="ECO:0000313" key="3">
    <source>
        <dbReference type="Proteomes" id="UP000178558"/>
    </source>
</evidence>
<keyword evidence="1" id="KW-1133">Transmembrane helix</keyword>
<accession>A0A1F7J699</accession>
<proteinExistence type="predicted"/>
<dbReference type="EMBL" id="MGAQ01000005">
    <property type="protein sequence ID" value="OGK51131.1"/>
    <property type="molecule type" value="Genomic_DNA"/>
</dbReference>
<sequence>MNGFLKTFLIIAGFGVGVMAVVLVLSNTFSFRSCTGRVPIGFDNKVVKCAGQTAFSLNSPAFTLSVEKITFESDEGFITYKFPLIWGLSLPLKMQAGSNAKITLCPISANADGIKYICQEKPVSELANVLKPGDIVVSAIVDPNFLSPKDNFRVRCGQIQGDFLSRVKKGGSILPYLSVFRKGTCTPSVGKILYKNP</sequence>
<protein>
    <submittedName>
        <fullName evidence="2">Uncharacterized protein</fullName>
    </submittedName>
</protein>
<dbReference type="Proteomes" id="UP000178558">
    <property type="component" value="Unassembled WGS sequence"/>
</dbReference>
<keyword evidence="1" id="KW-0812">Transmembrane</keyword>
<gene>
    <name evidence="2" type="ORF">A3B50_05035</name>
</gene>
<reference evidence="2 3" key="1">
    <citation type="journal article" date="2016" name="Nat. Commun.">
        <title>Thousands of microbial genomes shed light on interconnected biogeochemical processes in an aquifer system.</title>
        <authorList>
            <person name="Anantharaman K."/>
            <person name="Brown C.T."/>
            <person name="Hug L.A."/>
            <person name="Sharon I."/>
            <person name="Castelle C.J."/>
            <person name="Probst A.J."/>
            <person name="Thomas B.C."/>
            <person name="Singh A."/>
            <person name="Wilkins M.J."/>
            <person name="Karaoz U."/>
            <person name="Brodie E.L."/>
            <person name="Williams K.H."/>
            <person name="Hubbard S.S."/>
            <person name="Banfield J.F."/>
        </authorList>
    </citation>
    <scope>NUCLEOTIDE SEQUENCE [LARGE SCALE GENOMIC DNA]</scope>
</reference>
<name>A0A1F7J699_9BACT</name>
<evidence type="ECO:0000313" key="2">
    <source>
        <dbReference type="EMBL" id="OGK51131.1"/>
    </source>
</evidence>
<comment type="caution">
    <text evidence="2">The sequence shown here is derived from an EMBL/GenBank/DDBJ whole genome shotgun (WGS) entry which is preliminary data.</text>
</comment>
<keyword evidence="1" id="KW-0472">Membrane</keyword>